<evidence type="ECO:0000256" key="1">
    <source>
        <dbReference type="ARBA" id="ARBA00004123"/>
    </source>
</evidence>
<feature type="domain" description="MADS-box" evidence="6">
    <location>
        <begin position="1"/>
        <end position="49"/>
    </location>
</feature>
<reference evidence="8" key="2">
    <citation type="submission" date="2013-12" db="EMBL/GenBank/DDBJ databases">
        <authorList>
            <person name="Yu Y."/>
            <person name="Lee S."/>
            <person name="de Baynast K."/>
            <person name="Wissotski M."/>
            <person name="Liu L."/>
            <person name="Talag J."/>
            <person name="Goicoechea J."/>
            <person name="Angelova A."/>
            <person name="Jetty R."/>
            <person name="Kudrna D."/>
            <person name="Golser W."/>
            <person name="Rivera L."/>
            <person name="Zhang J."/>
            <person name="Wing R."/>
        </authorList>
    </citation>
    <scope>NUCLEOTIDE SEQUENCE</scope>
</reference>
<reference evidence="7" key="3">
    <citation type="submission" date="2015-04" db="UniProtKB">
        <authorList>
            <consortium name="EnsemblPlants"/>
        </authorList>
    </citation>
    <scope>IDENTIFICATION</scope>
</reference>
<comment type="subcellular location">
    <subcellularLocation>
        <location evidence="1">Nucleus</location>
    </subcellularLocation>
</comment>
<dbReference type="EnsemblPlants" id="LPERR01G13960.1">
    <property type="protein sequence ID" value="LPERR01G13960.1"/>
    <property type="gene ID" value="LPERR01G13960"/>
</dbReference>
<dbReference type="Proteomes" id="UP000032180">
    <property type="component" value="Chromosome 1"/>
</dbReference>
<dbReference type="InterPro" id="IPR002100">
    <property type="entry name" value="TF_MADSbox"/>
</dbReference>
<sequence>MPLRKVTIEPITNQVARRSTHERRTAGLLKKVQEVSILCNVRACIVVYNIGDDTEPKAWPSLPEATNILEDAMDITESSIGKRMLDTESLLRLNITEAEKKLRNKRAENCQLEINMIMNDVISGRRKNLDDLDPQLIGDIQMVLAMRHLAIRNRINVLRSKTAS</sequence>
<dbReference type="HOGENOM" id="CLU_053053_7_0_1"/>
<dbReference type="InterPro" id="IPR036879">
    <property type="entry name" value="TF_MADSbox_sf"/>
</dbReference>
<name>A0A0D9V107_9ORYZ</name>
<dbReference type="STRING" id="77586.A0A0D9V107"/>
<dbReference type="GO" id="GO:0003677">
    <property type="term" value="F:DNA binding"/>
    <property type="evidence" value="ECO:0007669"/>
    <property type="project" value="UniProtKB-KW"/>
</dbReference>
<evidence type="ECO:0000313" key="8">
    <source>
        <dbReference type="Proteomes" id="UP000032180"/>
    </source>
</evidence>
<dbReference type="Gramene" id="LPERR01G13960.1">
    <property type="protein sequence ID" value="LPERR01G13960.1"/>
    <property type="gene ID" value="LPERR01G13960"/>
</dbReference>
<protein>
    <recommendedName>
        <fullName evidence="6">MADS-box domain-containing protein</fullName>
    </recommendedName>
</protein>
<accession>A0A0D9V107</accession>
<evidence type="ECO:0000256" key="2">
    <source>
        <dbReference type="ARBA" id="ARBA00023015"/>
    </source>
</evidence>
<dbReference type="SMART" id="SM00432">
    <property type="entry name" value="MADS"/>
    <property type="match status" value="1"/>
</dbReference>
<keyword evidence="5" id="KW-0539">Nucleus</keyword>
<dbReference type="eggNOG" id="KOG0014">
    <property type="taxonomic scope" value="Eukaryota"/>
</dbReference>
<dbReference type="Pfam" id="PF00319">
    <property type="entry name" value="SRF-TF"/>
    <property type="match status" value="1"/>
</dbReference>
<evidence type="ECO:0000256" key="4">
    <source>
        <dbReference type="ARBA" id="ARBA00023163"/>
    </source>
</evidence>
<evidence type="ECO:0000259" key="6">
    <source>
        <dbReference type="PROSITE" id="PS50066"/>
    </source>
</evidence>
<keyword evidence="2" id="KW-0805">Transcription regulation</keyword>
<keyword evidence="3" id="KW-0238">DNA-binding</keyword>
<dbReference type="AlphaFoldDB" id="A0A0D9V107"/>
<keyword evidence="8" id="KW-1185">Reference proteome</keyword>
<dbReference type="PROSITE" id="PS50066">
    <property type="entry name" value="MADS_BOX_2"/>
    <property type="match status" value="1"/>
</dbReference>
<evidence type="ECO:0000313" key="7">
    <source>
        <dbReference type="EnsemblPlants" id="LPERR01G13960.1"/>
    </source>
</evidence>
<dbReference type="Gene3D" id="3.40.1810.10">
    <property type="entry name" value="Transcription factor, MADS-box"/>
    <property type="match status" value="1"/>
</dbReference>
<organism evidence="7 8">
    <name type="scientific">Leersia perrieri</name>
    <dbReference type="NCBI Taxonomy" id="77586"/>
    <lineage>
        <taxon>Eukaryota</taxon>
        <taxon>Viridiplantae</taxon>
        <taxon>Streptophyta</taxon>
        <taxon>Embryophyta</taxon>
        <taxon>Tracheophyta</taxon>
        <taxon>Spermatophyta</taxon>
        <taxon>Magnoliopsida</taxon>
        <taxon>Liliopsida</taxon>
        <taxon>Poales</taxon>
        <taxon>Poaceae</taxon>
        <taxon>BOP clade</taxon>
        <taxon>Oryzoideae</taxon>
        <taxon>Oryzeae</taxon>
        <taxon>Oryzinae</taxon>
        <taxon>Leersia</taxon>
    </lineage>
</organism>
<evidence type="ECO:0000256" key="5">
    <source>
        <dbReference type="ARBA" id="ARBA00023242"/>
    </source>
</evidence>
<evidence type="ECO:0000256" key="3">
    <source>
        <dbReference type="ARBA" id="ARBA00023125"/>
    </source>
</evidence>
<proteinExistence type="predicted"/>
<keyword evidence="4" id="KW-0804">Transcription</keyword>
<reference evidence="7 8" key="1">
    <citation type="submission" date="2012-08" db="EMBL/GenBank/DDBJ databases">
        <title>Oryza genome evolution.</title>
        <authorList>
            <person name="Wing R.A."/>
        </authorList>
    </citation>
    <scope>NUCLEOTIDE SEQUENCE</scope>
</reference>
<dbReference type="GO" id="GO:0046983">
    <property type="term" value="F:protein dimerization activity"/>
    <property type="evidence" value="ECO:0007669"/>
    <property type="project" value="InterPro"/>
</dbReference>
<dbReference type="GO" id="GO:0005634">
    <property type="term" value="C:nucleus"/>
    <property type="evidence" value="ECO:0007669"/>
    <property type="project" value="UniProtKB-SubCell"/>
</dbReference>
<dbReference type="SUPFAM" id="SSF55455">
    <property type="entry name" value="SRF-like"/>
    <property type="match status" value="1"/>
</dbReference>